<evidence type="ECO:0000256" key="1">
    <source>
        <dbReference type="SAM" id="Phobius"/>
    </source>
</evidence>
<dbReference type="InterPro" id="IPR052895">
    <property type="entry name" value="HetReg/Transcr_Mod"/>
</dbReference>
<gene>
    <name evidence="3" type="ORF">BKA55DRAFT_701462</name>
</gene>
<dbReference type="PANTHER" id="PTHR24148">
    <property type="entry name" value="ANKYRIN REPEAT DOMAIN-CONTAINING PROTEIN 39 HOMOLOG-RELATED"/>
    <property type="match status" value="1"/>
</dbReference>
<dbReference type="AlphaFoldDB" id="A0A9P9KYH1"/>
<keyword evidence="1" id="KW-1133">Transmembrane helix</keyword>
<reference evidence="3" key="1">
    <citation type="journal article" date="2021" name="Nat. Commun.">
        <title>Genetic determinants of endophytism in the Arabidopsis root mycobiome.</title>
        <authorList>
            <person name="Mesny F."/>
            <person name="Miyauchi S."/>
            <person name="Thiergart T."/>
            <person name="Pickel B."/>
            <person name="Atanasova L."/>
            <person name="Karlsson M."/>
            <person name="Huettel B."/>
            <person name="Barry K.W."/>
            <person name="Haridas S."/>
            <person name="Chen C."/>
            <person name="Bauer D."/>
            <person name="Andreopoulos W."/>
            <person name="Pangilinan J."/>
            <person name="LaButti K."/>
            <person name="Riley R."/>
            <person name="Lipzen A."/>
            <person name="Clum A."/>
            <person name="Drula E."/>
            <person name="Henrissat B."/>
            <person name="Kohler A."/>
            <person name="Grigoriev I.V."/>
            <person name="Martin F.M."/>
            <person name="Hacquard S."/>
        </authorList>
    </citation>
    <scope>NUCLEOTIDE SEQUENCE</scope>
    <source>
        <strain evidence="3">MPI-CAGE-AT-0023</strain>
    </source>
</reference>
<protein>
    <recommendedName>
        <fullName evidence="2">Heterokaryon incompatibility domain-containing protein</fullName>
    </recommendedName>
</protein>
<evidence type="ECO:0000313" key="4">
    <source>
        <dbReference type="Proteomes" id="UP000720189"/>
    </source>
</evidence>
<evidence type="ECO:0000313" key="3">
    <source>
        <dbReference type="EMBL" id="KAH7270871.1"/>
    </source>
</evidence>
<dbReference type="Pfam" id="PF06985">
    <property type="entry name" value="HET"/>
    <property type="match status" value="1"/>
</dbReference>
<feature type="transmembrane region" description="Helical" evidence="1">
    <location>
        <begin position="12"/>
        <end position="30"/>
    </location>
</feature>
<comment type="caution">
    <text evidence="3">The sequence shown here is derived from an EMBL/GenBank/DDBJ whole genome shotgun (WGS) entry which is preliminary data.</text>
</comment>
<dbReference type="RefSeq" id="XP_046057639.1">
    <property type="nucleotide sequence ID" value="XM_046200599.1"/>
</dbReference>
<organism evidence="3 4">
    <name type="scientific">Fusarium redolens</name>
    <dbReference type="NCBI Taxonomy" id="48865"/>
    <lineage>
        <taxon>Eukaryota</taxon>
        <taxon>Fungi</taxon>
        <taxon>Dikarya</taxon>
        <taxon>Ascomycota</taxon>
        <taxon>Pezizomycotina</taxon>
        <taxon>Sordariomycetes</taxon>
        <taxon>Hypocreomycetidae</taxon>
        <taxon>Hypocreales</taxon>
        <taxon>Nectriaceae</taxon>
        <taxon>Fusarium</taxon>
        <taxon>Fusarium redolens species complex</taxon>
    </lineage>
</organism>
<dbReference type="EMBL" id="JAGMUX010000001">
    <property type="protein sequence ID" value="KAH7270871.1"/>
    <property type="molecule type" value="Genomic_DNA"/>
</dbReference>
<keyword evidence="4" id="KW-1185">Reference proteome</keyword>
<sequence length="527" mass="59355">MGEIYKKSDNVIIWLGYVSGAGAVMLKFAIDIFKDELPLHAFRKWSRQDTRWQHQWKQSEASVGLSSHDSVDGLRSFMGKPWFSRVWILQEVANAKCATVECNLGSIPAKIFALLPHAMNFEVGEQCQAVLDIMPSPLKGSSWWDQNRNLCNLMWKFKGCQATDPRDRVYALLGMASDLKDTGMRADYAKDERAVIQDFCGYLLGDVCPAYDSLATDIRDLQAQLPAISMQQLQQKLQGKPTNNSLRAYLGRQGLIAMIDDQHFVDIMQHGSRIMSLFLDKSVSPVCITSDTALQSLQRYPDVLEILRKRPDFIIEPLAEFVARAVQHDAEVMGQILGSSSDPEQLRVDALMEAISIGLTSCQTFLEYCHPPAKITAKLLRKAMFCHRDVLRHLLSVARSPVQLLENIYLDANTEHPKGIRIIDEHSRPVMMTKELIGKGIETGEEVLELFLEEMGCSIELEEDLFLKGIANGLGTLECLTEECINPFNITRKVYREATRAGMKTLDLLFPSSPTESEMTETRVLAF</sequence>
<name>A0A9P9KYH1_FUSRE</name>
<dbReference type="OrthoDB" id="194358at2759"/>
<dbReference type="Proteomes" id="UP000720189">
    <property type="component" value="Unassembled WGS sequence"/>
</dbReference>
<proteinExistence type="predicted"/>
<dbReference type="PANTHER" id="PTHR24148:SF64">
    <property type="entry name" value="HETEROKARYON INCOMPATIBILITY DOMAIN-CONTAINING PROTEIN"/>
    <property type="match status" value="1"/>
</dbReference>
<dbReference type="GeneID" id="70230553"/>
<evidence type="ECO:0000259" key="2">
    <source>
        <dbReference type="Pfam" id="PF06985"/>
    </source>
</evidence>
<accession>A0A9P9KYH1</accession>
<keyword evidence="1" id="KW-0812">Transmembrane</keyword>
<feature type="domain" description="Heterokaryon incompatibility" evidence="2">
    <location>
        <begin position="1"/>
        <end position="91"/>
    </location>
</feature>
<keyword evidence="1" id="KW-0472">Membrane</keyword>
<dbReference type="InterPro" id="IPR010730">
    <property type="entry name" value="HET"/>
</dbReference>